<comment type="cofactor">
    <cofactor evidence="1">
        <name>Ca(2+)</name>
        <dbReference type="ChEBI" id="CHEBI:29108"/>
    </cofactor>
</comment>
<dbReference type="InterPro" id="IPR000008">
    <property type="entry name" value="C2_dom"/>
</dbReference>
<name>L5KBX1_PTEAL</name>
<keyword evidence="5" id="KW-0963">Cytoplasm</keyword>
<evidence type="ECO:0000256" key="14">
    <source>
        <dbReference type="ARBA" id="ARBA00023136"/>
    </source>
</evidence>
<evidence type="ECO:0000256" key="21">
    <source>
        <dbReference type="ARBA" id="ARBA00065641"/>
    </source>
</evidence>
<keyword evidence="8" id="KW-0677">Repeat</keyword>
<evidence type="ECO:0000256" key="15">
    <source>
        <dbReference type="ARBA" id="ARBA00023329"/>
    </source>
</evidence>
<evidence type="ECO:0000256" key="13">
    <source>
        <dbReference type="ARBA" id="ARBA00023018"/>
    </source>
</evidence>
<reference evidence="28" key="1">
    <citation type="journal article" date="2013" name="Science">
        <title>Comparative analysis of bat genomes provides insight into the evolution of flight and immunity.</title>
        <authorList>
            <person name="Zhang G."/>
            <person name="Cowled C."/>
            <person name="Shi Z."/>
            <person name="Huang Z."/>
            <person name="Bishop-Lilly K.A."/>
            <person name="Fang X."/>
            <person name="Wynne J.W."/>
            <person name="Xiong Z."/>
            <person name="Baker M.L."/>
            <person name="Zhao W."/>
            <person name="Tachedjian M."/>
            <person name="Zhu Y."/>
            <person name="Zhou P."/>
            <person name="Jiang X."/>
            <person name="Ng J."/>
            <person name="Yang L."/>
            <person name="Wu L."/>
            <person name="Xiao J."/>
            <person name="Feng Y."/>
            <person name="Chen Y."/>
            <person name="Sun X."/>
            <person name="Zhang Y."/>
            <person name="Marsh G.A."/>
            <person name="Crameri G."/>
            <person name="Broder C.C."/>
            <person name="Frey K.G."/>
            <person name="Wang L.F."/>
            <person name="Wang J."/>
        </authorList>
    </citation>
    <scope>NUCLEOTIDE SEQUENCE [LARGE SCALE GENOMIC DNA]</scope>
</reference>
<feature type="compositionally biased region" description="Pro residues" evidence="24">
    <location>
        <begin position="1"/>
        <end position="14"/>
    </location>
</feature>
<dbReference type="GO" id="GO:0044458">
    <property type="term" value="P:motile cilium assembly"/>
    <property type="evidence" value="ECO:0007669"/>
    <property type="project" value="TreeGrafter"/>
</dbReference>
<evidence type="ECO:0000256" key="5">
    <source>
        <dbReference type="ARBA" id="ARBA00022490"/>
    </source>
</evidence>
<dbReference type="GO" id="GO:0070286">
    <property type="term" value="P:axonemal dynein complex assembly"/>
    <property type="evidence" value="ECO:0007669"/>
    <property type="project" value="InterPro"/>
</dbReference>
<dbReference type="FunFam" id="2.60.40.150:FF:000111">
    <property type="entry name" value="synaptotagmin-5 isoform X1"/>
    <property type="match status" value="1"/>
</dbReference>
<evidence type="ECO:0000256" key="9">
    <source>
        <dbReference type="ARBA" id="ARBA00022753"/>
    </source>
</evidence>
<dbReference type="STRING" id="9402.L5KBX1"/>
<keyword evidence="9" id="KW-0967">Endosome</keyword>
<dbReference type="SMART" id="SM00239">
    <property type="entry name" value="C2"/>
    <property type="match status" value="2"/>
</dbReference>
<sequence length="916" mass="101957">MFPEPPTPGPPASDSPPDSSRISQGPVPPWALATIVLVSGLLIFSCCFCLYRKRCRRRMSKKSQAQAQVHLQEVKELGQSYIDKVQPEVEELEPALSGPGQQVAEKHELGRLQYSLDYDFQSGQLLVGILQAKGLAALDLGGSSDPYVRVYLLPDKRRRHETKVHRQTLNPHFEENFAFKVPYVELGGRVLVMAVYDFDRFSRNDAIGEVRVPMSSVDLGRPVLAWRELQAAPREEDKLGDICFSLRYVPTAGKLTVIVLEAKNLKKMDVGGLSDPYVKVHLLQGGKKVRKKKTTIKKNTLNPYYNEAFSFEVPCDQVQNVQVELTVLDYDKLGKNEAIGRVAVGAAAGGAGLRHWADMLANPRRPIAQWHSLRPPDRHRRHDNRVHASDSDTFPIGQKFEAGGAMTTPAGSGTGFGSVSWWGLSPALDLQAESPLVDPDSQADTEHGTPQLDVLLLGSVDGRHLLRTLARAALWPRRRFQFYVLENNLEAVARHMLVFSLVLENPAKMGLQEKSETFLEVWGNTLLRPPVAAFVRAQADRLAHLVPEPDRMAEQLPWLRLGALKFRERDALEAVFRFWAGGEKGPESFPIRCLWDTRLRHYLGSRYDARRGVSDWDLHMKLHDRGARVIHIHEFRRWRDTGIAFELRDSSAYHVPNRTLASGHLMSHRGERVAVRGYWGDIATGPFVAFGIEADDEGLLRTSNGKPIKTAGEITQHNVTELFRAMAAWECGKVAQQDPVEVLGQADGTQEPAAPSPESFTVHFLPLGSAQTLHHKSCYKGRFHLLYMACGMVHLLSPELGACVAPGGRLIVELARYLVDLRHEQLQGFTTRVAELAQAAGFAPEPGARPSETFVRFYRSEDSATDCINLAVESRPSAPEVLAPHPEVLDQPPEVLDPSPEAMNPPSEDLMQSLQG</sequence>
<keyword evidence="28" id="KW-1185">Reference proteome</keyword>
<feature type="domain" description="C2" evidence="26">
    <location>
        <begin position="108"/>
        <end position="227"/>
    </location>
</feature>
<dbReference type="CDD" id="cd21342">
    <property type="entry name" value="Syt1_2_N"/>
    <property type="match status" value="1"/>
</dbReference>
<dbReference type="Pfam" id="PF14740">
    <property type="entry name" value="DUF4471"/>
    <property type="match status" value="1"/>
</dbReference>
<organism evidence="27 28">
    <name type="scientific">Pteropus alecto</name>
    <name type="common">Black flying fox</name>
    <dbReference type="NCBI Taxonomy" id="9402"/>
    <lineage>
        <taxon>Eukaryota</taxon>
        <taxon>Metazoa</taxon>
        <taxon>Chordata</taxon>
        <taxon>Craniata</taxon>
        <taxon>Vertebrata</taxon>
        <taxon>Euteleostomi</taxon>
        <taxon>Mammalia</taxon>
        <taxon>Eutheria</taxon>
        <taxon>Laurasiatheria</taxon>
        <taxon>Chiroptera</taxon>
        <taxon>Yinpterochiroptera</taxon>
        <taxon>Pteropodoidea</taxon>
        <taxon>Pteropodidae</taxon>
        <taxon>Pteropodinae</taxon>
        <taxon>Pteropus</taxon>
    </lineage>
</organism>
<feature type="region of interest" description="Disordered" evidence="24">
    <location>
        <begin position="1"/>
        <end position="24"/>
    </location>
</feature>
<keyword evidence="14 25" id="KW-0472">Membrane</keyword>
<evidence type="ECO:0000313" key="27">
    <source>
        <dbReference type="EMBL" id="ELK09184.1"/>
    </source>
</evidence>
<keyword evidence="15" id="KW-0968">Cytoplasmic vesicle</keyword>
<keyword evidence="13" id="KW-0770">Synapse</keyword>
<dbReference type="InterPro" id="IPR035892">
    <property type="entry name" value="C2_domain_sf"/>
</dbReference>
<dbReference type="GO" id="GO:0030672">
    <property type="term" value="C:synaptic vesicle membrane"/>
    <property type="evidence" value="ECO:0007669"/>
    <property type="project" value="UniProtKB-SubCell"/>
</dbReference>
<dbReference type="Pfam" id="PF14737">
    <property type="entry name" value="DUF4470"/>
    <property type="match status" value="1"/>
</dbReference>
<dbReference type="PANTHER" id="PTHR22118">
    <property type="entry name" value="DYNEIN ASSEMBLY FACTOR 3, AXONEMAL"/>
    <property type="match status" value="1"/>
</dbReference>
<feature type="region of interest" description="Disordered" evidence="24">
    <location>
        <begin position="879"/>
        <end position="916"/>
    </location>
</feature>
<evidence type="ECO:0000256" key="10">
    <source>
        <dbReference type="ARBA" id="ARBA00022794"/>
    </source>
</evidence>
<accession>L5KBX1</accession>
<dbReference type="EMBL" id="KB030840">
    <property type="protein sequence ID" value="ELK09184.1"/>
    <property type="molecule type" value="Genomic_DNA"/>
</dbReference>
<dbReference type="PRINTS" id="PR00360">
    <property type="entry name" value="C2DOMAIN"/>
</dbReference>
<evidence type="ECO:0000256" key="17">
    <source>
        <dbReference type="ARBA" id="ARBA00024431"/>
    </source>
</evidence>
<dbReference type="PANTHER" id="PTHR22118:SF14">
    <property type="entry name" value="DYNEIN AXONEMAL ASSEMBLY FACTOR 3"/>
    <property type="match status" value="1"/>
</dbReference>
<keyword evidence="11" id="KW-0106">Calcium</keyword>
<evidence type="ECO:0000256" key="22">
    <source>
        <dbReference type="ARBA" id="ARBA00067956"/>
    </source>
</evidence>
<dbReference type="PROSITE" id="PS50004">
    <property type="entry name" value="C2"/>
    <property type="match status" value="2"/>
</dbReference>
<dbReference type="FunCoup" id="L5KBX1">
    <property type="interactions" value="38"/>
</dbReference>
<comment type="function">
    <text evidence="20">May be involved in Ca(2+)-dependent exocytosis of secretory vesicles through Ca(2+) and phospholipid binding to the C2 domain or may serve as Ca(2+) sensors in the process of vesicular trafficking and exocytosis. Regulates the Ca(2+)-dependent secretion of norepinephrine in PC12 cells. Required for export from the endocytic recycling compartment to the cell surface.</text>
</comment>
<keyword evidence="10" id="KW-0970">Cilium biogenesis/degradation</keyword>
<dbReference type="GO" id="GO:0120293">
    <property type="term" value="C:dynein axonemal particle"/>
    <property type="evidence" value="ECO:0007669"/>
    <property type="project" value="UniProtKB-SubCell"/>
</dbReference>
<dbReference type="InterPro" id="IPR027974">
    <property type="entry name" value="DUF4470"/>
</dbReference>
<dbReference type="InterPro" id="IPR001565">
    <property type="entry name" value="Synaptotagmin"/>
</dbReference>
<comment type="subcellular location">
    <subcellularLocation>
        <location evidence="2">Cytoplasmic vesicle</location>
        <location evidence="2">Secretory vesicle</location>
        <location evidence="2">Synaptic vesicle membrane</location>
        <topology evidence="2">Single-pass membrane protein</topology>
    </subcellularLocation>
    <subcellularLocation>
        <location evidence="16">Dynein axonemal particle</location>
    </subcellularLocation>
    <subcellularLocation>
        <location evidence="19">Recycling endosome membrane</location>
        <topology evidence="19">Single-pass membrane protein</topology>
    </subcellularLocation>
</comment>
<dbReference type="InterPro" id="IPR039304">
    <property type="entry name" value="DNAAF3"/>
</dbReference>
<evidence type="ECO:0000259" key="26">
    <source>
        <dbReference type="PROSITE" id="PS50004"/>
    </source>
</evidence>
<dbReference type="PRINTS" id="PR00399">
    <property type="entry name" value="SYNAPTOTAGMN"/>
</dbReference>
<gene>
    <name evidence="27" type="ORF">PAL_GLEAN10003071</name>
</gene>
<comment type="subunit">
    <text evidence="21">Homodimer. Interacts with both alpha- and beta-tubulin.</text>
</comment>
<evidence type="ECO:0000256" key="11">
    <source>
        <dbReference type="ARBA" id="ARBA00022837"/>
    </source>
</evidence>
<dbReference type="SUPFAM" id="SSF49562">
    <property type="entry name" value="C2 domain (Calcium/lipid-binding domain, CaLB)"/>
    <property type="match status" value="2"/>
</dbReference>
<evidence type="ECO:0000256" key="20">
    <source>
        <dbReference type="ARBA" id="ARBA00058941"/>
    </source>
</evidence>
<evidence type="ECO:0000256" key="7">
    <source>
        <dbReference type="ARBA" id="ARBA00022723"/>
    </source>
</evidence>
<keyword evidence="7" id="KW-0479">Metal-binding</keyword>
<feature type="transmembrane region" description="Helical" evidence="25">
    <location>
        <begin position="30"/>
        <end position="51"/>
    </location>
</feature>
<keyword evidence="6 25" id="KW-0812">Transmembrane</keyword>
<evidence type="ECO:0000313" key="28">
    <source>
        <dbReference type="Proteomes" id="UP000010552"/>
    </source>
</evidence>
<dbReference type="Proteomes" id="UP000010552">
    <property type="component" value="Unassembled WGS sequence"/>
</dbReference>
<evidence type="ECO:0000256" key="4">
    <source>
        <dbReference type="ARBA" id="ARBA00010449"/>
    </source>
</evidence>
<evidence type="ECO:0000256" key="16">
    <source>
        <dbReference type="ARBA" id="ARBA00024190"/>
    </source>
</evidence>
<feature type="domain" description="C2" evidence="26">
    <location>
        <begin position="238"/>
        <end position="371"/>
    </location>
</feature>
<evidence type="ECO:0000256" key="8">
    <source>
        <dbReference type="ARBA" id="ARBA00022737"/>
    </source>
</evidence>
<evidence type="ECO:0000256" key="23">
    <source>
        <dbReference type="ARBA" id="ARBA00075604"/>
    </source>
</evidence>
<dbReference type="AlphaFoldDB" id="L5KBX1"/>
<evidence type="ECO:0000256" key="3">
    <source>
        <dbReference type="ARBA" id="ARBA00006996"/>
    </source>
</evidence>
<dbReference type="Pfam" id="PF00168">
    <property type="entry name" value="C2"/>
    <property type="match status" value="2"/>
</dbReference>
<keyword evidence="12 25" id="KW-1133">Transmembrane helix</keyword>
<comment type="similarity">
    <text evidence="4">Belongs to the DNAAF3 family.</text>
</comment>
<dbReference type="FunFam" id="2.60.40.150:FF:000007">
    <property type="entry name" value="Synaptotagmin 1"/>
    <property type="match status" value="1"/>
</dbReference>
<evidence type="ECO:0000256" key="19">
    <source>
        <dbReference type="ARBA" id="ARBA00046270"/>
    </source>
</evidence>
<dbReference type="eggNOG" id="ENOG502QT97">
    <property type="taxonomic scope" value="Eukaryota"/>
</dbReference>
<dbReference type="GO" id="GO:0046872">
    <property type="term" value="F:metal ion binding"/>
    <property type="evidence" value="ECO:0007669"/>
    <property type="project" value="UniProtKB-KW"/>
</dbReference>
<comment type="function">
    <text evidence="18">Required for the assembly of axonemal inner and outer dynein arms. Involved in preassembly of dyneins into complexes before their transport into cilia.</text>
</comment>
<dbReference type="InterPro" id="IPR028235">
    <property type="entry name" value="DNAAF3_C"/>
</dbReference>
<evidence type="ECO:0000256" key="24">
    <source>
        <dbReference type="SAM" id="MobiDB-lite"/>
    </source>
</evidence>
<feature type="region of interest" description="Disordered" evidence="24">
    <location>
        <begin position="374"/>
        <end position="393"/>
    </location>
</feature>
<evidence type="ECO:0000256" key="6">
    <source>
        <dbReference type="ARBA" id="ARBA00022692"/>
    </source>
</evidence>
<comment type="similarity">
    <text evidence="3">Belongs to the synaptotagmin family.</text>
</comment>
<proteinExistence type="inferred from homology"/>
<evidence type="ECO:0000256" key="12">
    <source>
        <dbReference type="ARBA" id="ARBA00022989"/>
    </source>
</evidence>
<dbReference type="Gene3D" id="2.60.40.150">
    <property type="entry name" value="C2 domain"/>
    <property type="match status" value="2"/>
</dbReference>
<evidence type="ECO:0000256" key="25">
    <source>
        <dbReference type="SAM" id="Phobius"/>
    </source>
</evidence>
<evidence type="ECO:0000256" key="18">
    <source>
        <dbReference type="ARBA" id="ARBA00025165"/>
    </source>
</evidence>
<evidence type="ECO:0000256" key="1">
    <source>
        <dbReference type="ARBA" id="ARBA00001913"/>
    </source>
</evidence>
<protein>
    <recommendedName>
        <fullName evidence="17">Dynein axonemal assembly factor 3</fullName>
    </recommendedName>
    <alternativeName>
        <fullName evidence="23">Synaptotagmin V</fullName>
    </alternativeName>
    <alternativeName>
        <fullName evidence="22">Synaptotagmin-5</fullName>
    </alternativeName>
</protein>
<dbReference type="InParanoid" id="L5KBX1"/>
<dbReference type="GO" id="GO:0055038">
    <property type="term" value="C:recycling endosome membrane"/>
    <property type="evidence" value="ECO:0007669"/>
    <property type="project" value="UniProtKB-SubCell"/>
</dbReference>
<evidence type="ECO:0000256" key="2">
    <source>
        <dbReference type="ARBA" id="ARBA00004254"/>
    </source>
</evidence>